<gene>
    <name evidence="1" type="ORF">NMYAN_210035</name>
</gene>
<dbReference type="Proteomes" id="UP000601736">
    <property type="component" value="Unassembled WGS sequence"/>
</dbReference>
<name>A0A8H8YZH6_9PROT</name>
<comment type="caution">
    <text evidence="1">The sequence shown here is derived from an EMBL/GenBank/DDBJ whole genome shotgun (WGS) entry which is preliminary data.</text>
</comment>
<dbReference type="EMBL" id="CAJNAP010000014">
    <property type="protein sequence ID" value="CAE6506202.1"/>
    <property type="molecule type" value="Genomic_DNA"/>
</dbReference>
<dbReference type="AlphaFoldDB" id="A0A8H8YZH6"/>
<evidence type="ECO:0000313" key="1">
    <source>
        <dbReference type="EMBL" id="CAE6506202.1"/>
    </source>
</evidence>
<reference evidence="1" key="1">
    <citation type="submission" date="2021-02" db="EMBL/GenBank/DDBJ databases">
        <authorList>
            <person name="Han P."/>
        </authorList>
    </citation>
    <scope>NUCLEOTIDE SEQUENCE</scope>
    <source>
        <strain evidence="1">Nitrosomonas nitrosa 18-3D</strain>
    </source>
</reference>
<protein>
    <submittedName>
        <fullName evidence="1">Uncharacterized protein</fullName>
    </submittedName>
</protein>
<accession>A0A8H8YZH6</accession>
<sequence>MPTEKSEKEYGKLSLDQFQQIVRDLPEIRSQMQALPELIRAAPKAKINAMLDEGVYWAMVYELSFHEQIALLFCALGRTQELSEAAKSDDSSQVALEMFENDEFDDWNGGVGGFFSKNDVIGLTVVLQRNILSIMLFHRTLDKLVEDVRAGSDESFFKAVRLDRSIITCPTFASRIALAELRNDKVFFVHLRSALKGPLKKHWEAYNDLRYALFMLRELGFYQMSDAQLEDLLVHKLKLYPNVPCARKNLRKQFTESKKFATPSK</sequence>
<organism evidence="1 2">
    <name type="scientific">Nitrosomonas nitrosa</name>
    <dbReference type="NCBI Taxonomy" id="52442"/>
    <lineage>
        <taxon>Bacteria</taxon>
        <taxon>Pseudomonadati</taxon>
        <taxon>Pseudomonadota</taxon>
        <taxon>Betaproteobacteria</taxon>
        <taxon>Nitrosomonadales</taxon>
        <taxon>Nitrosomonadaceae</taxon>
        <taxon>Nitrosomonas</taxon>
    </lineage>
</organism>
<dbReference type="RefSeq" id="WP_204799832.1">
    <property type="nucleotide sequence ID" value="NZ_CAJNAP010000014.1"/>
</dbReference>
<evidence type="ECO:0000313" key="2">
    <source>
        <dbReference type="Proteomes" id="UP000601736"/>
    </source>
</evidence>
<proteinExistence type="predicted"/>